<feature type="transmembrane region" description="Helical" evidence="2">
    <location>
        <begin position="62"/>
        <end position="80"/>
    </location>
</feature>
<proteinExistence type="predicted"/>
<name>A0AAU7NX64_9GAMM</name>
<feature type="region of interest" description="Disordered" evidence="1">
    <location>
        <begin position="1"/>
        <end position="42"/>
    </location>
</feature>
<organism evidence="3 4">
    <name type="scientific">Methylomarinum roseum</name>
    <dbReference type="NCBI Taxonomy" id="3067653"/>
    <lineage>
        <taxon>Bacteria</taxon>
        <taxon>Pseudomonadati</taxon>
        <taxon>Pseudomonadota</taxon>
        <taxon>Gammaproteobacteria</taxon>
        <taxon>Methylococcales</taxon>
        <taxon>Methylococcaceae</taxon>
        <taxon>Methylomarinum</taxon>
    </lineage>
</organism>
<feature type="compositionally biased region" description="Basic residues" evidence="1">
    <location>
        <begin position="1"/>
        <end position="11"/>
    </location>
</feature>
<keyword evidence="2" id="KW-1133">Transmembrane helix</keyword>
<dbReference type="AlphaFoldDB" id="A0AAU7NX64"/>
<evidence type="ECO:0000256" key="2">
    <source>
        <dbReference type="SAM" id="Phobius"/>
    </source>
</evidence>
<protein>
    <submittedName>
        <fullName evidence="3">Uncharacterized protein</fullName>
    </submittedName>
</protein>
<evidence type="ECO:0000313" key="4">
    <source>
        <dbReference type="Proteomes" id="UP001225378"/>
    </source>
</evidence>
<evidence type="ECO:0000256" key="1">
    <source>
        <dbReference type="SAM" id="MobiDB-lite"/>
    </source>
</evidence>
<keyword evidence="2" id="KW-0812">Transmembrane</keyword>
<dbReference type="RefSeq" id="WP_305909431.1">
    <property type="nucleotide sequence ID" value="NZ_CP157743.1"/>
</dbReference>
<keyword evidence="2" id="KW-0472">Membrane</keyword>
<reference evidence="3 4" key="1">
    <citation type="journal article" date="2024" name="Microbiology">
        <title>Methylomarinum rosea sp. nov., a novel halophilic methanotrophic bacterium from the hypersaline Lake Elton.</title>
        <authorList>
            <person name="Suleimanov R.Z."/>
            <person name="Oshkin I.Y."/>
            <person name="Danilova O.V."/>
            <person name="Suzina N.E."/>
            <person name="Dedysh S.N."/>
        </authorList>
    </citation>
    <scope>NUCLEOTIDE SEQUENCE [LARGE SCALE GENOMIC DNA]</scope>
    <source>
        <strain evidence="3 4">Ch1-1</strain>
    </source>
</reference>
<evidence type="ECO:0000313" key="3">
    <source>
        <dbReference type="EMBL" id="XBS21582.1"/>
    </source>
</evidence>
<dbReference type="Proteomes" id="UP001225378">
    <property type="component" value="Chromosome"/>
</dbReference>
<keyword evidence="4" id="KW-1185">Reference proteome</keyword>
<dbReference type="KEGG" id="mech:Q9L42_005520"/>
<sequence>MEKRTANKAKKWNNELAVQRSRRAEKEKQNNQEPASGEYIPRRYVEPTYSETETTARNNERLLLYFFIGVIVCMIVWKGFDVIKERYWMNELETSSKALLSSLEKENRKVTGEVRRITPSYKPKSANNYRIKTQDSFKGSICKDHVKTELYERKTLRCNKITHRCTTIGTTSYGKEGIC</sequence>
<gene>
    <name evidence="3" type="ORF">Q9L42_005520</name>
</gene>
<dbReference type="EMBL" id="CP157743">
    <property type="protein sequence ID" value="XBS21582.1"/>
    <property type="molecule type" value="Genomic_DNA"/>
</dbReference>
<accession>A0AAU7NX64</accession>